<evidence type="ECO:0000313" key="12">
    <source>
        <dbReference type="Proteomes" id="UP001219355"/>
    </source>
</evidence>
<keyword evidence="7 8" id="KW-0472">Membrane</keyword>
<dbReference type="FunFam" id="3.40.50.300:FF:000838">
    <property type="entry name" value="ABC multidrug transporter (Eurofung)"/>
    <property type="match status" value="1"/>
</dbReference>
<protein>
    <submittedName>
        <fullName evidence="11">Uncharacterized protein</fullName>
    </submittedName>
</protein>
<name>A0AAF0IKV4_9EURO</name>
<dbReference type="GO" id="GO:0016887">
    <property type="term" value="F:ATP hydrolysis activity"/>
    <property type="evidence" value="ECO:0007669"/>
    <property type="project" value="InterPro"/>
</dbReference>
<dbReference type="InterPro" id="IPR003439">
    <property type="entry name" value="ABC_transporter-like_ATP-bd"/>
</dbReference>
<accession>A0AAF0IKV4</accession>
<dbReference type="GO" id="GO:0016020">
    <property type="term" value="C:membrane"/>
    <property type="evidence" value="ECO:0007669"/>
    <property type="project" value="UniProtKB-SubCell"/>
</dbReference>
<evidence type="ECO:0000256" key="6">
    <source>
        <dbReference type="ARBA" id="ARBA00022989"/>
    </source>
</evidence>
<keyword evidence="5" id="KW-0067">ATP-binding</keyword>
<dbReference type="Proteomes" id="UP001219355">
    <property type="component" value="Chromosome 3"/>
</dbReference>
<reference evidence="11" key="1">
    <citation type="submission" date="2023-03" db="EMBL/GenBank/DDBJ databases">
        <title>Emydomyces testavorans Genome Sequence.</title>
        <authorList>
            <person name="Hoyer L."/>
        </authorList>
    </citation>
    <scope>NUCLEOTIDE SEQUENCE</scope>
    <source>
        <strain evidence="11">16-2883</strain>
    </source>
</reference>
<evidence type="ECO:0000256" key="7">
    <source>
        <dbReference type="ARBA" id="ARBA00023136"/>
    </source>
</evidence>
<dbReference type="PROSITE" id="PS50893">
    <property type="entry name" value="ABC_TRANSPORTER_2"/>
    <property type="match status" value="1"/>
</dbReference>
<dbReference type="EMBL" id="CP120629">
    <property type="protein sequence ID" value="WEW60177.1"/>
    <property type="molecule type" value="Genomic_DNA"/>
</dbReference>
<evidence type="ECO:0000256" key="2">
    <source>
        <dbReference type="ARBA" id="ARBA00022448"/>
    </source>
</evidence>
<dbReference type="CDD" id="cd03244">
    <property type="entry name" value="ABCC_MRP_domain2"/>
    <property type="match status" value="1"/>
</dbReference>
<dbReference type="Gene3D" id="3.40.50.300">
    <property type="entry name" value="P-loop containing nucleotide triphosphate hydrolases"/>
    <property type="match status" value="1"/>
</dbReference>
<dbReference type="SUPFAM" id="SSF52540">
    <property type="entry name" value="P-loop containing nucleoside triphosphate hydrolases"/>
    <property type="match status" value="1"/>
</dbReference>
<organism evidence="11 12">
    <name type="scientific">Emydomyces testavorans</name>
    <dbReference type="NCBI Taxonomy" id="2070801"/>
    <lineage>
        <taxon>Eukaryota</taxon>
        <taxon>Fungi</taxon>
        <taxon>Dikarya</taxon>
        <taxon>Ascomycota</taxon>
        <taxon>Pezizomycotina</taxon>
        <taxon>Eurotiomycetes</taxon>
        <taxon>Eurotiomycetidae</taxon>
        <taxon>Onygenales</taxon>
        <taxon>Nannizziopsiaceae</taxon>
        <taxon>Emydomyces</taxon>
    </lineage>
</organism>
<dbReference type="InterPro" id="IPR003593">
    <property type="entry name" value="AAA+_ATPase"/>
</dbReference>
<dbReference type="InterPro" id="IPR027417">
    <property type="entry name" value="P-loop_NTPase"/>
</dbReference>
<keyword evidence="3 8" id="KW-0812">Transmembrane</keyword>
<evidence type="ECO:0000256" key="5">
    <source>
        <dbReference type="ARBA" id="ARBA00022840"/>
    </source>
</evidence>
<feature type="domain" description="ABC transmembrane type-1" evidence="10">
    <location>
        <begin position="1"/>
        <end position="142"/>
    </location>
</feature>
<evidence type="ECO:0000313" key="11">
    <source>
        <dbReference type="EMBL" id="WEW60177.1"/>
    </source>
</evidence>
<evidence type="ECO:0000256" key="8">
    <source>
        <dbReference type="SAM" id="Phobius"/>
    </source>
</evidence>
<evidence type="ECO:0000256" key="4">
    <source>
        <dbReference type="ARBA" id="ARBA00022741"/>
    </source>
</evidence>
<evidence type="ECO:0000256" key="3">
    <source>
        <dbReference type="ARBA" id="ARBA00022692"/>
    </source>
</evidence>
<dbReference type="GO" id="GO:0140359">
    <property type="term" value="F:ABC-type transporter activity"/>
    <property type="evidence" value="ECO:0007669"/>
    <property type="project" value="InterPro"/>
</dbReference>
<gene>
    <name evidence="11" type="ORF">PRK78_005662</name>
</gene>
<dbReference type="PANTHER" id="PTHR24223">
    <property type="entry name" value="ATP-BINDING CASSETTE SUB-FAMILY C"/>
    <property type="match status" value="1"/>
</dbReference>
<dbReference type="InterPro" id="IPR044726">
    <property type="entry name" value="ABCC_6TM_D2"/>
</dbReference>
<dbReference type="InterPro" id="IPR011527">
    <property type="entry name" value="ABC1_TM_dom"/>
</dbReference>
<dbReference type="PROSITE" id="PS50929">
    <property type="entry name" value="ABC_TM1F"/>
    <property type="match status" value="1"/>
</dbReference>
<dbReference type="Pfam" id="PF00005">
    <property type="entry name" value="ABC_tran"/>
    <property type="match status" value="1"/>
</dbReference>
<dbReference type="InterPro" id="IPR036640">
    <property type="entry name" value="ABC1_TM_sf"/>
</dbReference>
<proteinExistence type="predicted"/>
<dbReference type="GO" id="GO:0005524">
    <property type="term" value="F:ATP binding"/>
    <property type="evidence" value="ECO:0007669"/>
    <property type="project" value="UniProtKB-KW"/>
</dbReference>
<evidence type="ECO:0000259" key="9">
    <source>
        <dbReference type="PROSITE" id="PS50893"/>
    </source>
</evidence>
<feature type="domain" description="ABC transporter" evidence="9">
    <location>
        <begin position="179"/>
        <end position="411"/>
    </location>
</feature>
<dbReference type="AlphaFoldDB" id="A0AAF0IKV4"/>
<evidence type="ECO:0000259" key="10">
    <source>
        <dbReference type="PROSITE" id="PS50929"/>
    </source>
</evidence>
<keyword evidence="12" id="KW-1185">Reference proteome</keyword>
<keyword evidence="2" id="KW-0813">Transport</keyword>
<dbReference type="InterPro" id="IPR050173">
    <property type="entry name" value="ABC_transporter_C-like"/>
</dbReference>
<dbReference type="Gene3D" id="1.20.1560.10">
    <property type="entry name" value="ABC transporter type 1, transmembrane domain"/>
    <property type="match status" value="1"/>
</dbReference>
<evidence type="ECO:0000256" key="1">
    <source>
        <dbReference type="ARBA" id="ARBA00004141"/>
    </source>
</evidence>
<keyword evidence="4" id="KW-0547">Nucleotide-binding</keyword>
<dbReference type="Pfam" id="PF00664">
    <property type="entry name" value="ABC_membrane"/>
    <property type="match status" value="1"/>
</dbReference>
<dbReference type="PROSITE" id="PS00211">
    <property type="entry name" value="ABC_TRANSPORTER_1"/>
    <property type="match status" value="1"/>
</dbReference>
<dbReference type="SMART" id="SM00382">
    <property type="entry name" value="AAA"/>
    <property type="match status" value="1"/>
</dbReference>
<keyword evidence="6 8" id="KW-1133">Transmembrane helix</keyword>
<comment type="subcellular location">
    <subcellularLocation>
        <location evidence="1">Membrane</location>
        <topology evidence="1">Multi-pass membrane protein</topology>
    </subcellularLocation>
</comment>
<dbReference type="CDD" id="cd18580">
    <property type="entry name" value="ABC_6TM_ABCC_D2"/>
    <property type="match status" value="1"/>
</dbReference>
<sequence>MALTIPFTLPVIYLIQNVYLRTSRQLRHMDLEAKSPIYSHFLETLNGLSTIRAFGWQQSLKNINIRLLDASQKPYYLLFSAQRWLNLVLDLLVAALATILVSLAFTLRHSTSPGLLGAALNTILVLNQSLQRLITSWTSMETSLGAIARVKSLIASTPTENQPGEDRKPPATWPNRGEIQFESVSASYDGVCMALSGITMRIKPGEKIGICGRTGSGKSSLVLALLRLLDISAGRVVIDDVDLSMVPRHEVRSRIIVIPQDQFMLEGSVRLNADPFGTISDACIQNALEKVHLWPLIESRGGLDGKMDASSLSAGEQQLFRLAQAMLRKDSSKILVLDEATSNVDSNTDLLMQKVIQEEFKDFTILAVAHRVDTILNYDKVAVFDKGKLVEFDRPQTLLETKGSFLGTVYRANKAE</sequence>
<dbReference type="PANTHER" id="PTHR24223:SF399">
    <property type="entry name" value="ABC TRANSPORTER ATNG"/>
    <property type="match status" value="1"/>
</dbReference>
<feature type="transmembrane region" description="Helical" evidence="8">
    <location>
        <begin position="84"/>
        <end position="107"/>
    </location>
</feature>
<dbReference type="InterPro" id="IPR017871">
    <property type="entry name" value="ABC_transporter-like_CS"/>
</dbReference>
<dbReference type="SUPFAM" id="SSF90123">
    <property type="entry name" value="ABC transporter transmembrane region"/>
    <property type="match status" value="1"/>
</dbReference>